<name>A0A8R1EI97_CAEJA</name>
<dbReference type="EnsemblMetazoa" id="CJA35521b.1">
    <property type="protein sequence ID" value="CJA35521b.1"/>
    <property type="gene ID" value="WBGene00211368"/>
</dbReference>
<reference evidence="1" key="2">
    <citation type="submission" date="2022-06" db="UniProtKB">
        <authorList>
            <consortium name="EnsemblMetazoa"/>
        </authorList>
    </citation>
    <scope>IDENTIFICATION</scope>
    <source>
        <strain evidence="1">DF5081</strain>
    </source>
</reference>
<accession>A0A8R1EI97</accession>
<protein>
    <submittedName>
        <fullName evidence="1">Uncharacterized protein</fullName>
    </submittedName>
</protein>
<dbReference type="Proteomes" id="UP000005237">
    <property type="component" value="Unassembled WGS sequence"/>
</dbReference>
<keyword evidence="2" id="KW-1185">Reference proteome</keyword>
<proteinExistence type="predicted"/>
<reference evidence="2" key="1">
    <citation type="submission" date="2010-08" db="EMBL/GenBank/DDBJ databases">
        <authorList>
            <consortium name="Caenorhabditis japonica Sequencing Consortium"/>
            <person name="Wilson R.K."/>
        </authorList>
    </citation>
    <scope>NUCLEOTIDE SEQUENCE [LARGE SCALE GENOMIC DNA]</scope>
    <source>
        <strain evidence="2">DF5081</strain>
    </source>
</reference>
<sequence length="107" mass="12282">MTRQLAYIQIQLEFSELYTNPVEFKFGTFAMQTERQKTAGFGNDKKINEKNTVKVEKINEGSAKLTNFHFGDDGEYIYYPSSEDKDQADAETHFFFVVPGPPTTKKP</sequence>
<evidence type="ECO:0000313" key="1">
    <source>
        <dbReference type="EnsemblMetazoa" id="CJA35521b.1"/>
    </source>
</evidence>
<evidence type="ECO:0000313" key="2">
    <source>
        <dbReference type="Proteomes" id="UP000005237"/>
    </source>
</evidence>
<dbReference type="AlphaFoldDB" id="A0A8R1EI97"/>
<organism evidence="1 2">
    <name type="scientific">Caenorhabditis japonica</name>
    <dbReference type="NCBI Taxonomy" id="281687"/>
    <lineage>
        <taxon>Eukaryota</taxon>
        <taxon>Metazoa</taxon>
        <taxon>Ecdysozoa</taxon>
        <taxon>Nematoda</taxon>
        <taxon>Chromadorea</taxon>
        <taxon>Rhabditida</taxon>
        <taxon>Rhabditina</taxon>
        <taxon>Rhabditomorpha</taxon>
        <taxon>Rhabditoidea</taxon>
        <taxon>Rhabditidae</taxon>
        <taxon>Peloderinae</taxon>
        <taxon>Caenorhabditis</taxon>
    </lineage>
</organism>